<dbReference type="RefSeq" id="WP_009055139.1">
    <property type="nucleotide sequence ID" value="NZ_AJYA01000022.1"/>
</dbReference>
<comment type="caution">
    <text evidence="2">The sequence shown here is derived from an EMBL/GenBank/DDBJ whole genome shotgun (WGS) entry which is preliminary data.</text>
</comment>
<evidence type="ECO:0000259" key="1">
    <source>
        <dbReference type="Pfam" id="PF09995"/>
    </source>
</evidence>
<dbReference type="Proteomes" id="UP000005551">
    <property type="component" value="Unassembled WGS sequence"/>
</dbReference>
<proteinExistence type="predicted"/>
<dbReference type="AlphaFoldDB" id="I5C381"/>
<dbReference type="PATRIC" id="fig|1189621.3.peg.2235"/>
<feature type="domain" description="ER-bound oxygenase mpaB/mpaB'/Rubber oxygenase catalytic" evidence="1">
    <location>
        <begin position="126"/>
        <end position="317"/>
    </location>
</feature>
<keyword evidence="3" id="KW-1185">Reference proteome</keyword>
<dbReference type="InterPro" id="IPR018713">
    <property type="entry name" value="MPAB/Lcp_cat_dom"/>
</dbReference>
<sequence>MNKGTALGYIFVSMYKNYTDARLQDARQKGDPLADAAVEALLAQPACIEEINAATSWWKSPPAHWPEPLCALHAAFCARPFPVQEAAVREAQAFFYRQHAWYLSLLGLYSLPYCYAFADGAQVLVRSKRITEDIGTRLTETALFVLNSFKPGSFLEDEEVLLTLWRVRLIHAFSRYFIRRYACDWQAEWGTPINQEDLIGTNLAFSLIVMRGMAKVNEFPGDKTYRALLHYWKLIGYYLGLDVETYWPEDPKAAFWLEKQIRRRNLRPSAAGKTLMDALQGYYKTQFQDPTLLAISQQLLRFFMGDAAADAVGLPQTGQLPPAAYKAALQLNFIREGRTYSGYAGLRQDFLRQSRKRLGQEVALRLPVPVH</sequence>
<dbReference type="PANTHER" id="PTHR37539">
    <property type="entry name" value="SECRETED PROTEIN-RELATED"/>
    <property type="match status" value="1"/>
</dbReference>
<dbReference type="InterPro" id="IPR037473">
    <property type="entry name" value="Lcp-like"/>
</dbReference>
<gene>
    <name evidence="2" type="ORF">A3SI_10719</name>
</gene>
<dbReference type="STRING" id="1189621.A3SI_10719"/>
<accession>I5C381</accession>
<dbReference type="PANTHER" id="PTHR37539:SF1">
    <property type="entry name" value="ER-BOUND OXYGENASE MPAB_MPAB'_RUBBER OXYGENASE CATALYTIC DOMAIN-CONTAINING PROTEIN"/>
    <property type="match status" value="1"/>
</dbReference>
<reference evidence="2 3" key="1">
    <citation type="submission" date="2012-05" db="EMBL/GenBank/DDBJ databases">
        <title>Genome sequence of Nitritalea halalkaliphila LW7.</title>
        <authorList>
            <person name="Jangir P.K."/>
            <person name="Singh A."/>
            <person name="Shivaji S."/>
            <person name="Sharma R."/>
        </authorList>
    </citation>
    <scope>NUCLEOTIDE SEQUENCE [LARGE SCALE GENOMIC DNA]</scope>
    <source>
        <strain evidence="2 3">LW7</strain>
    </source>
</reference>
<evidence type="ECO:0000313" key="3">
    <source>
        <dbReference type="Proteomes" id="UP000005551"/>
    </source>
</evidence>
<name>I5C381_9BACT</name>
<dbReference type="EMBL" id="AJYA01000022">
    <property type="protein sequence ID" value="EIM76283.1"/>
    <property type="molecule type" value="Genomic_DNA"/>
</dbReference>
<dbReference type="Pfam" id="PF09995">
    <property type="entry name" value="MPAB_Lcp_cat"/>
    <property type="match status" value="1"/>
</dbReference>
<organism evidence="2 3">
    <name type="scientific">Nitritalea halalkaliphila LW7</name>
    <dbReference type="NCBI Taxonomy" id="1189621"/>
    <lineage>
        <taxon>Bacteria</taxon>
        <taxon>Pseudomonadati</taxon>
        <taxon>Bacteroidota</taxon>
        <taxon>Cytophagia</taxon>
        <taxon>Cytophagales</taxon>
        <taxon>Cyclobacteriaceae</taxon>
        <taxon>Nitritalea</taxon>
    </lineage>
</organism>
<protein>
    <recommendedName>
        <fullName evidence="1">ER-bound oxygenase mpaB/mpaB'/Rubber oxygenase catalytic domain-containing protein</fullName>
    </recommendedName>
</protein>
<evidence type="ECO:0000313" key="2">
    <source>
        <dbReference type="EMBL" id="EIM76283.1"/>
    </source>
</evidence>
<dbReference type="GO" id="GO:0016491">
    <property type="term" value="F:oxidoreductase activity"/>
    <property type="evidence" value="ECO:0007669"/>
    <property type="project" value="InterPro"/>
</dbReference>